<dbReference type="PANTHER" id="PTHR30544">
    <property type="entry name" value="23S RRNA METHYLTRANSFERASE"/>
    <property type="match status" value="1"/>
</dbReference>
<proteinExistence type="predicted"/>
<dbReference type="SUPFAM" id="SSF102114">
    <property type="entry name" value="Radical SAM enzymes"/>
    <property type="match status" value="1"/>
</dbReference>
<dbReference type="GO" id="GO:0030488">
    <property type="term" value="P:tRNA methylation"/>
    <property type="evidence" value="ECO:0007669"/>
    <property type="project" value="TreeGrafter"/>
</dbReference>
<evidence type="ECO:0000256" key="4">
    <source>
        <dbReference type="ARBA" id="ARBA00022723"/>
    </source>
</evidence>
<evidence type="ECO:0000256" key="1">
    <source>
        <dbReference type="ARBA" id="ARBA00001966"/>
    </source>
</evidence>
<dbReference type="Pfam" id="PF04055">
    <property type="entry name" value="Radical_SAM"/>
    <property type="match status" value="1"/>
</dbReference>
<evidence type="ECO:0000259" key="7">
    <source>
        <dbReference type="PROSITE" id="PS51918"/>
    </source>
</evidence>
<dbReference type="PANTHER" id="PTHR30544:SF5">
    <property type="entry name" value="RADICAL SAM CORE DOMAIN-CONTAINING PROTEIN"/>
    <property type="match status" value="1"/>
</dbReference>
<comment type="cofactor">
    <cofactor evidence="1">
        <name>[4Fe-4S] cluster</name>
        <dbReference type="ChEBI" id="CHEBI:49883"/>
    </cofactor>
</comment>
<dbReference type="GO" id="GO:0070475">
    <property type="term" value="P:rRNA base methylation"/>
    <property type="evidence" value="ECO:0007669"/>
    <property type="project" value="TreeGrafter"/>
</dbReference>
<organism evidence="8">
    <name type="scientific">marine metagenome</name>
    <dbReference type="NCBI Taxonomy" id="408172"/>
    <lineage>
        <taxon>unclassified sequences</taxon>
        <taxon>metagenomes</taxon>
        <taxon>ecological metagenomes</taxon>
    </lineage>
</organism>
<dbReference type="GO" id="GO:0046872">
    <property type="term" value="F:metal ion binding"/>
    <property type="evidence" value="ECO:0007669"/>
    <property type="project" value="UniProtKB-KW"/>
</dbReference>
<dbReference type="InterPro" id="IPR013785">
    <property type="entry name" value="Aldolase_TIM"/>
</dbReference>
<keyword evidence="3" id="KW-0949">S-adenosyl-L-methionine</keyword>
<dbReference type="InterPro" id="IPR040072">
    <property type="entry name" value="Methyltransferase_A"/>
</dbReference>
<protein>
    <recommendedName>
        <fullName evidence="7">Radical SAM core domain-containing protein</fullName>
    </recommendedName>
</protein>
<accession>A0A383BAM0</accession>
<evidence type="ECO:0000256" key="5">
    <source>
        <dbReference type="ARBA" id="ARBA00023004"/>
    </source>
</evidence>
<dbReference type="InterPro" id="IPR007197">
    <property type="entry name" value="rSAM"/>
</dbReference>
<feature type="domain" description="Radical SAM core" evidence="7">
    <location>
        <begin position="1"/>
        <end position="171"/>
    </location>
</feature>
<dbReference type="Gene3D" id="3.20.20.70">
    <property type="entry name" value="Aldolase class I"/>
    <property type="match status" value="1"/>
</dbReference>
<dbReference type="GO" id="GO:0003824">
    <property type="term" value="F:catalytic activity"/>
    <property type="evidence" value="ECO:0007669"/>
    <property type="project" value="InterPro"/>
</dbReference>
<name>A0A383BAM0_9ZZZZ</name>
<dbReference type="EMBL" id="UINC01198774">
    <property type="protein sequence ID" value="SVE16883.1"/>
    <property type="molecule type" value="Genomic_DNA"/>
</dbReference>
<evidence type="ECO:0000313" key="8">
    <source>
        <dbReference type="EMBL" id="SVE16883.1"/>
    </source>
</evidence>
<dbReference type="InterPro" id="IPR058240">
    <property type="entry name" value="rSAM_sf"/>
</dbReference>
<reference evidence="8" key="1">
    <citation type="submission" date="2018-05" db="EMBL/GenBank/DDBJ databases">
        <authorList>
            <person name="Lanie J.A."/>
            <person name="Ng W.-L."/>
            <person name="Kazmierczak K.M."/>
            <person name="Andrzejewski T.M."/>
            <person name="Davidsen T.M."/>
            <person name="Wayne K.J."/>
            <person name="Tettelin H."/>
            <person name="Glass J.I."/>
            <person name="Rusch D."/>
            <person name="Podicherti R."/>
            <person name="Tsui H.-C.T."/>
            <person name="Winkler M.E."/>
        </authorList>
    </citation>
    <scope>NUCLEOTIDE SEQUENCE</scope>
</reference>
<dbReference type="GO" id="GO:0051539">
    <property type="term" value="F:4 iron, 4 sulfur cluster binding"/>
    <property type="evidence" value="ECO:0007669"/>
    <property type="project" value="UniProtKB-KW"/>
</dbReference>
<keyword evidence="6" id="KW-0411">Iron-sulfur</keyword>
<sequence length="194" mass="21238">MGEPLHNYDAVMKALHVLTDPNGIAMPARRITLSTIGLIPALKRLATASVMPNLAVSLHATTEALRNQLVPMNKTYSLKDLMEVCRNFPVKRRDQITFEYVLLAGINDSMADVVRLAALLSGMPAKVNVIPLNEAPGIPFRRPSDLQINRFCRSLADRGVTVMVRKSRGRDIRAACGQLIVDGPRPSTAQQVAT</sequence>
<dbReference type="PROSITE" id="PS51918">
    <property type="entry name" value="RADICAL_SAM"/>
    <property type="match status" value="1"/>
</dbReference>
<gene>
    <name evidence="8" type="ORF">METZ01_LOCUS469737</name>
</gene>
<keyword evidence="2" id="KW-0004">4Fe-4S</keyword>
<evidence type="ECO:0000256" key="6">
    <source>
        <dbReference type="ARBA" id="ARBA00023014"/>
    </source>
</evidence>
<evidence type="ECO:0000256" key="2">
    <source>
        <dbReference type="ARBA" id="ARBA00022485"/>
    </source>
</evidence>
<dbReference type="AlphaFoldDB" id="A0A383BAM0"/>
<evidence type="ECO:0000256" key="3">
    <source>
        <dbReference type="ARBA" id="ARBA00022691"/>
    </source>
</evidence>
<keyword evidence="4" id="KW-0479">Metal-binding</keyword>
<keyword evidence="5" id="KW-0408">Iron</keyword>